<evidence type="ECO:0000256" key="3">
    <source>
        <dbReference type="ARBA" id="ARBA00022723"/>
    </source>
</evidence>
<evidence type="ECO:0000256" key="5">
    <source>
        <dbReference type="ARBA" id="ARBA00023004"/>
    </source>
</evidence>
<keyword evidence="5 7" id="KW-0408">Iron</keyword>
<comment type="caution">
    <text evidence="9">The sequence shown here is derived from an EMBL/GenBank/DDBJ whole genome shotgun (WGS) entry which is preliminary data.</text>
</comment>
<keyword evidence="6 7" id="KW-0503">Monooxygenase</keyword>
<dbReference type="PANTHER" id="PTHR46696:SF1">
    <property type="entry name" value="CYTOCHROME P450 YJIB-RELATED"/>
    <property type="match status" value="1"/>
</dbReference>
<dbReference type="PANTHER" id="PTHR46696">
    <property type="entry name" value="P450, PUTATIVE (EUROFUNG)-RELATED"/>
    <property type="match status" value="1"/>
</dbReference>
<comment type="similarity">
    <text evidence="1 7">Belongs to the cytochrome P450 family.</text>
</comment>
<dbReference type="InterPro" id="IPR001128">
    <property type="entry name" value="Cyt_P450"/>
</dbReference>
<keyword evidence="3 7" id="KW-0479">Metal-binding</keyword>
<evidence type="ECO:0000256" key="1">
    <source>
        <dbReference type="ARBA" id="ARBA00010617"/>
    </source>
</evidence>
<dbReference type="PRINTS" id="PR00359">
    <property type="entry name" value="BP450"/>
</dbReference>
<dbReference type="Pfam" id="PF00067">
    <property type="entry name" value="p450"/>
    <property type="match status" value="1"/>
</dbReference>
<dbReference type="RefSeq" id="WP_280761112.1">
    <property type="nucleotide sequence ID" value="NZ_JARXVC010000007.1"/>
</dbReference>
<dbReference type="PRINTS" id="PR00385">
    <property type="entry name" value="P450"/>
</dbReference>
<gene>
    <name evidence="9" type="ORF">M2280_003017</name>
</gene>
<evidence type="ECO:0000256" key="7">
    <source>
        <dbReference type="RuleBase" id="RU000461"/>
    </source>
</evidence>
<dbReference type="Gene3D" id="1.10.630.10">
    <property type="entry name" value="Cytochrome P450"/>
    <property type="match status" value="1"/>
</dbReference>
<dbReference type="EMBL" id="JARXVC010000007">
    <property type="protein sequence ID" value="MDH6281795.1"/>
    <property type="molecule type" value="Genomic_DNA"/>
</dbReference>
<keyword evidence="4 7" id="KW-0560">Oxidoreductase</keyword>
<accession>A0ABT6MD40</accession>
<sequence>MADASLFQQVLDYRNRADPYPLYARLREEPVVREADGSFVVTRYREIVSLLHDPRMSSDMRKRDERFAAGQQEESDEVPGLPPTFLRLDPPDHDRLRRLAMRGFGPPHAPRLVSGSEVRLRGIVTELLDGVVGRDRIDVVDDIAYPFPVAVICGLLGVPPEDEPRFRGWVDAVVGSMLVTTAEQQRARREAVVALREYLGALVAVRRETPGTDLLSGFAADEGPDHWTDDGELLATSALLLVAGHETTVNLVANGMLTLLRHPDALDRLRAEPDFAIRMVEELLRYEPPVQLVSWRTPLEDVEVAGVRIPAGVPVTLLLASGNRDPAHIDDPELFVPDRPTIEHLGFGGGIHYCFGAPLARLEAQIALTELARRLERPRLVVDPPPYRPSPVLRGPRHLLVDVGGVRPAMSV</sequence>
<dbReference type="CDD" id="cd20625">
    <property type="entry name" value="CYP164-like"/>
    <property type="match status" value="1"/>
</dbReference>
<dbReference type="Proteomes" id="UP001160334">
    <property type="component" value="Unassembled WGS sequence"/>
</dbReference>
<keyword evidence="2 7" id="KW-0349">Heme</keyword>
<proteinExistence type="inferred from homology"/>
<dbReference type="InterPro" id="IPR036396">
    <property type="entry name" value="Cyt_P450_sf"/>
</dbReference>
<protein>
    <submittedName>
        <fullName evidence="9">Cytochrome P450</fullName>
    </submittedName>
</protein>
<evidence type="ECO:0000256" key="4">
    <source>
        <dbReference type="ARBA" id="ARBA00023002"/>
    </source>
</evidence>
<reference evidence="9 10" key="1">
    <citation type="submission" date="2023-04" db="EMBL/GenBank/DDBJ databases">
        <title>Forest soil microbial communities from Buena Vista Peninsula, Colon Province, Panama.</title>
        <authorList>
            <person name="Bouskill N."/>
        </authorList>
    </citation>
    <scope>NUCLEOTIDE SEQUENCE [LARGE SCALE GENOMIC DNA]</scope>
    <source>
        <strain evidence="9 10">CFH S0262</strain>
    </source>
</reference>
<dbReference type="InterPro" id="IPR002397">
    <property type="entry name" value="Cyt_P450_B"/>
</dbReference>
<feature type="region of interest" description="Disordered" evidence="8">
    <location>
        <begin position="59"/>
        <end position="84"/>
    </location>
</feature>
<dbReference type="PROSITE" id="PS00086">
    <property type="entry name" value="CYTOCHROME_P450"/>
    <property type="match status" value="1"/>
</dbReference>
<evidence type="ECO:0000256" key="6">
    <source>
        <dbReference type="ARBA" id="ARBA00023033"/>
    </source>
</evidence>
<name>A0ABT6MD40_9NOCA</name>
<evidence type="ECO:0000313" key="10">
    <source>
        <dbReference type="Proteomes" id="UP001160334"/>
    </source>
</evidence>
<keyword evidence="10" id="KW-1185">Reference proteome</keyword>
<evidence type="ECO:0000256" key="2">
    <source>
        <dbReference type="ARBA" id="ARBA00022617"/>
    </source>
</evidence>
<evidence type="ECO:0000313" key="9">
    <source>
        <dbReference type="EMBL" id="MDH6281795.1"/>
    </source>
</evidence>
<organism evidence="9 10">
    <name type="scientific">Prescottella agglutinans</name>
    <dbReference type="NCBI Taxonomy" id="1644129"/>
    <lineage>
        <taxon>Bacteria</taxon>
        <taxon>Bacillati</taxon>
        <taxon>Actinomycetota</taxon>
        <taxon>Actinomycetes</taxon>
        <taxon>Mycobacteriales</taxon>
        <taxon>Nocardiaceae</taxon>
        <taxon>Prescottella</taxon>
    </lineage>
</organism>
<dbReference type="InterPro" id="IPR017972">
    <property type="entry name" value="Cyt_P450_CS"/>
</dbReference>
<evidence type="ECO:0000256" key="8">
    <source>
        <dbReference type="SAM" id="MobiDB-lite"/>
    </source>
</evidence>
<dbReference type="SUPFAM" id="SSF48264">
    <property type="entry name" value="Cytochrome P450"/>
    <property type="match status" value="1"/>
</dbReference>